<evidence type="ECO:0000259" key="10">
    <source>
        <dbReference type="PROSITE" id="PS50071"/>
    </source>
</evidence>
<evidence type="ECO:0000256" key="8">
    <source>
        <dbReference type="RuleBase" id="RU000682"/>
    </source>
</evidence>
<evidence type="ECO:0000256" key="1">
    <source>
        <dbReference type="ARBA" id="ARBA00004123"/>
    </source>
</evidence>
<dbReference type="GO" id="GO:0000978">
    <property type="term" value="F:RNA polymerase II cis-regulatory region sequence-specific DNA binding"/>
    <property type="evidence" value="ECO:0007669"/>
    <property type="project" value="TreeGrafter"/>
</dbReference>
<evidence type="ECO:0000313" key="12">
    <source>
        <dbReference type="WBParaSite" id="PSU_v2.g15482.t1"/>
    </source>
</evidence>
<dbReference type="InterPro" id="IPR017970">
    <property type="entry name" value="Homeobox_CS"/>
</dbReference>
<evidence type="ECO:0000256" key="3">
    <source>
        <dbReference type="ARBA" id="ARBA00023125"/>
    </source>
</evidence>
<protein>
    <submittedName>
        <fullName evidence="12">Homeobox domain-containing protein</fullName>
    </submittedName>
</protein>
<feature type="DNA-binding region" description="Homeobox" evidence="7">
    <location>
        <begin position="5"/>
        <end position="64"/>
    </location>
</feature>
<dbReference type="PANTHER" id="PTHR46271">
    <property type="entry name" value="HOMEOBOX PROTEIN, PUTATIVE-RELATED"/>
    <property type="match status" value="1"/>
</dbReference>
<accession>A0A914Y9P2</accession>
<dbReference type="WBParaSite" id="PSU_v2.g15482.t1">
    <property type="protein sequence ID" value="PSU_v2.g15482.t1"/>
    <property type="gene ID" value="PSU_v2.g15482"/>
</dbReference>
<reference evidence="12" key="1">
    <citation type="submission" date="2022-11" db="UniProtKB">
        <authorList>
            <consortium name="WormBaseParasite"/>
        </authorList>
    </citation>
    <scope>IDENTIFICATION</scope>
</reference>
<keyword evidence="2" id="KW-0805">Transcription regulation</keyword>
<dbReference type="GO" id="GO:0005634">
    <property type="term" value="C:nucleus"/>
    <property type="evidence" value="ECO:0007669"/>
    <property type="project" value="UniProtKB-SubCell"/>
</dbReference>
<evidence type="ECO:0000256" key="7">
    <source>
        <dbReference type="PROSITE-ProRule" id="PRU00108"/>
    </source>
</evidence>
<dbReference type="InterPro" id="IPR009057">
    <property type="entry name" value="Homeodomain-like_sf"/>
</dbReference>
<dbReference type="CDD" id="cd00086">
    <property type="entry name" value="homeodomain"/>
    <property type="match status" value="1"/>
</dbReference>
<keyword evidence="6 7" id="KW-0539">Nucleus</keyword>
<dbReference type="PROSITE" id="PS50071">
    <property type="entry name" value="HOMEOBOX_2"/>
    <property type="match status" value="1"/>
</dbReference>
<feature type="region of interest" description="Disordered" evidence="9">
    <location>
        <begin position="210"/>
        <end position="229"/>
    </location>
</feature>
<keyword evidence="3 7" id="KW-0238">DNA-binding</keyword>
<dbReference type="FunFam" id="1.10.10.60:FF:000071">
    <property type="entry name" value="Retinal homeobox gene 2"/>
    <property type="match status" value="1"/>
</dbReference>
<dbReference type="PANTHER" id="PTHR46271:SF4">
    <property type="entry name" value="HOMEOBOX PROTEIN, PUTATIVE-RELATED"/>
    <property type="match status" value="1"/>
</dbReference>
<sequence length="229" mass="25764">MSKKQRRNRTTFTTFQLHELEQAFEKGHYPDVYSREMLSHKIKLPEVRVQVWFQNRRAKFRRQEKLEQQRIAELSPIKSTTNFPNWSSFMPSDDVFGSNPYAAAFPYNDPKYNIAAASAAAASSAATNPLYFGYFTQAYYPHGNATAGAGNAGNPFISVPNSSSDILGGGNNQNFQCPFPENENSEKAPTSDESEDFELKTILHGINSNNANVVNESNNSNVEMEQFLR</sequence>
<organism evidence="11 12">
    <name type="scientific">Panagrolaimus superbus</name>
    <dbReference type="NCBI Taxonomy" id="310955"/>
    <lineage>
        <taxon>Eukaryota</taxon>
        <taxon>Metazoa</taxon>
        <taxon>Ecdysozoa</taxon>
        <taxon>Nematoda</taxon>
        <taxon>Chromadorea</taxon>
        <taxon>Rhabditida</taxon>
        <taxon>Tylenchina</taxon>
        <taxon>Panagrolaimomorpha</taxon>
        <taxon>Panagrolaimoidea</taxon>
        <taxon>Panagrolaimidae</taxon>
        <taxon>Panagrolaimus</taxon>
    </lineage>
</organism>
<dbReference type="SUPFAM" id="SSF46689">
    <property type="entry name" value="Homeodomain-like"/>
    <property type="match status" value="1"/>
</dbReference>
<keyword evidence="5" id="KW-0804">Transcription</keyword>
<dbReference type="GO" id="GO:0000981">
    <property type="term" value="F:DNA-binding transcription factor activity, RNA polymerase II-specific"/>
    <property type="evidence" value="ECO:0007669"/>
    <property type="project" value="InterPro"/>
</dbReference>
<evidence type="ECO:0000256" key="5">
    <source>
        <dbReference type="ARBA" id="ARBA00023163"/>
    </source>
</evidence>
<dbReference type="GO" id="GO:0045944">
    <property type="term" value="P:positive regulation of transcription by RNA polymerase II"/>
    <property type="evidence" value="ECO:0007669"/>
    <property type="project" value="InterPro"/>
</dbReference>
<evidence type="ECO:0000256" key="2">
    <source>
        <dbReference type="ARBA" id="ARBA00023015"/>
    </source>
</evidence>
<dbReference type="InterPro" id="IPR043562">
    <property type="entry name" value="RAX/RAX2"/>
</dbReference>
<dbReference type="SMART" id="SM00389">
    <property type="entry name" value="HOX"/>
    <property type="match status" value="1"/>
</dbReference>
<name>A0A914Y9P2_9BILA</name>
<dbReference type="Gene3D" id="1.10.10.60">
    <property type="entry name" value="Homeodomain-like"/>
    <property type="match status" value="1"/>
</dbReference>
<dbReference type="PROSITE" id="PS00027">
    <property type="entry name" value="HOMEOBOX_1"/>
    <property type="match status" value="1"/>
</dbReference>
<evidence type="ECO:0000313" key="11">
    <source>
        <dbReference type="Proteomes" id="UP000887577"/>
    </source>
</evidence>
<keyword evidence="11" id="KW-1185">Reference proteome</keyword>
<dbReference type="InterPro" id="IPR001356">
    <property type="entry name" value="HD"/>
</dbReference>
<dbReference type="Proteomes" id="UP000887577">
    <property type="component" value="Unplaced"/>
</dbReference>
<comment type="subcellular location">
    <subcellularLocation>
        <location evidence="1 7 8">Nucleus</location>
    </subcellularLocation>
</comment>
<evidence type="ECO:0000256" key="6">
    <source>
        <dbReference type="ARBA" id="ARBA00023242"/>
    </source>
</evidence>
<evidence type="ECO:0000256" key="9">
    <source>
        <dbReference type="SAM" id="MobiDB-lite"/>
    </source>
</evidence>
<dbReference type="Pfam" id="PF00046">
    <property type="entry name" value="Homeodomain"/>
    <property type="match status" value="1"/>
</dbReference>
<feature type="domain" description="Homeobox" evidence="10">
    <location>
        <begin position="3"/>
        <end position="63"/>
    </location>
</feature>
<keyword evidence="4 7" id="KW-0371">Homeobox</keyword>
<evidence type="ECO:0000256" key="4">
    <source>
        <dbReference type="ARBA" id="ARBA00023155"/>
    </source>
</evidence>
<proteinExistence type="predicted"/>
<feature type="region of interest" description="Disordered" evidence="9">
    <location>
        <begin position="163"/>
        <end position="195"/>
    </location>
</feature>
<dbReference type="AlphaFoldDB" id="A0A914Y9P2"/>